<dbReference type="SUPFAM" id="SSF53850">
    <property type="entry name" value="Periplasmic binding protein-like II"/>
    <property type="match status" value="1"/>
</dbReference>
<gene>
    <name evidence="7" type="ORF">OKJ99_11230</name>
</gene>
<dbReference type="PANTHER" id="PTHR30290">
    <property type="entry name" value="PERIPLASMIC BINDING COMPONENT OF ABC TRANSPORTER"/>
    <property type="match status" value="1"/>
</dbReference>
<dbReference type="InterPro" id="IPR039424">
    <property type="entry name" value="SBP_5"/>
</dbReference>
<proteinExistence type="inferred from homology"/>
<keyword evidence="8" id="KW-1185">Reference proteome</keyword>
<organism evidence="7 8">
    <name type="scientific">Streptomyces endophyticus</name>
    <dbReference type="NCBI Taxonomy" id="714166"/>
    <lineage>
        <taxon>Bacteria</taxon>
        <taxon>Bacillati</taxon>
        <taxon>Actinomycetota</taxon>
        <taxon>Actinomycetes</taxon>
        <taxon>Kitasatosporales</taxon>
        <taxon>Streptomycetaceae</taxon>
        <taxon>Streptomyces</taxon>
    </lineage>
</organism>
<evidence type="ECO:0000256" key="5">
    <source>
        <dbReference type="SAM" id="SignalP"/>
    </source>
</evidence>
<evidence type="ECO:0000259" key="6">
    <source>
        <dbReference type="Pfam" id="PF00496"/>
    </source>
</evidence>
<dbReference type="PANTHER" id="PTHR30290:SF10">
    <property type="entry name" value="PERIPLASMIC OLIGOPEPTIDE-BINDING PROTEIN-RELATED"/>
    <property type="match status" value="1"/>
</dbReference>
<accession>A0ABU6F240</accession>
<dbReference type="PROSITE" id="PS51257">
    <property type="entry name" value="PROKAR_LIPOPROTEIN"/>
    <property type="match status" value="1"/>
</dbReference>
<evidence type="ECO:0000256" key="1">
    <source>
        <dbReference type="ARBA" id="ARBA00004196"/>
    </source>
</evidence>
<evidence type="ECO:0000256" key="3">
    <source>
        <dbReference type="ARBA" id="ARBA00022448"/>
    </source>
</evidence>
<dbReference type="EMBL" id="JAOZYC010000088">
    <property type="protein sequence ID" value="MEB8338073.1"/>
    <property type="molecule type" value="Genomic_DNA"/>
</dbReference>
<keyword evidence="3" id="KW-0813">Transport</keyword>
<feature type="domain" description="Solute-binding protein family 5" evidence="6">
    <location>
        <begin position="92"/>
        <end position="456"/>
    </location>
</feature>
<protein>
    <submittedName>
        <fullName evidence="7">ABC transporter substrate-binding protein</fullName>
    </submittedName>
</protein>
<evidence type="ECO:0000256" key="2">
    <source>
        <dbReference type="ARBA" id="ARBA00005695"/>
    </source>
</evidence>
<feature type="chain" id="PRO_5045686969" evidence="5">
    <location>
        <begin position="38"/>
        <end position="555"/>
    </location>
</feature>
<dbReference type="PIRSF" id="PIRSF002741">
    <property type="entry name" value="MppA"/>
    <property type="match status" value="1"/>
</dbReference>
<keyword evidence="4 5" id="KW-0732">Signal</keyword>
<evidence type="ECO:0000313" key="8">
    <source>
        <dbReference type="Proteomes" id="UP001354931"/>
    </source>
</evidence>
<dbReference type="InterPro" id="IPR000914">
    <property type="entry name" value="SBP_5_dom"/>
</dbReference>
<reference evidence="7 8" key="1">
    <citation type="submission" date="2022-10" db="EMBL/GenBank/DDBJ databases">
        <authorList>
            <person name="Xie J."/>
            <person name="Shen N."/>
        </authorList>
    </citation>
    <scope>NUCLEOTIDE SEQUENCE [LARGE SCALE GENOMIC DNA]</scope>
    <source>
        <strain evidence="7 8">YIM65594</strain>
    </source>
</reference>
<comment type="caution">
    <text evidence="7">The sequence shown here is derived from an EMBL/GenBank/DDBJ whole genome shotgun (WGS) entry which is preliminary data.</text>
</comment>
<dbReference type="CDD" id="cd08492">
    <property type="entry name" value="PBP2_NikA_DppA_OppA_like_15"/>
    <property type="match status" value="1"/>
</dbReference>
<dbReference type="Gene3D" id="3.10.105.10">
    <property type="entry name" value="Dipeptide-binding Protein, Domain 3"/>
    <property type="match status" value="1"/>
</dbReference>
<dbReference type="Gene3D" id="3.40.190.10">
    <property type="entry name" value="Periplasmic binding protein-like II"/>
    <property type="match status" value="1"/>
</dbReference>
<name>A0ABU6F240_9ACTN</name>
<evidence type="ECO:0000313" key="7">
    <source>
        <dbReference type="EMBL" id="MEB8338073.1"/>
    </source>
</evidence>
<feature type="signal peptide" evidence="5">
    <location>
        <begin position="1"/>
        <end position="37"/>
    </location>
</feature>
<evidence type="ECO:0000256" key="4">
    <source>
        <dbReference type="ARBA" id="ARBA00022729"/>
    </source>
</evidence>
<comment type="similarity">
    <text evidence="2">Belongs to the bacterial solute-binding protein 5 family.</text>
</comment>
<dbReference type="Proteomes" id="UP001354931">
    <property type="component" value="Unassembled WGS sequence"/>
</dbReference>
<sequence>MKPPHPLRRPHRPLRLRRLLLGLPLLLLATACGTGEAATSLTARPAAGATLTYATDREPTCLDPHVAGDMPQAYVAQQVLDSLVALDDKGEARPWLATAWDISKDGRTYTFHLRDDVRFTDGTRFDAAAVKANFDHMVDPDTQSGTAGGYLAPYQKTDVVDAFTARVHLDRPYSPFLNMLAQAFLGMESPKALARGKEANCAAPVGTGPFLVKKWNRQSDVVLVRNPRYNSPPPYAKHKGPAYVDKVVWRFIPEPATRFAAVQSGQVDVIDALPPEDQRTAEHDERLKVAVRDRPGNPTNLALNTARTPFDDLRVRKAFLHSADVADGLKSVFFGQYRQAGGPLSYVTPHYKDAYENAWPYDPKKANTLLDQAGWSRRDGDGYRVKDGRRLTAEVLLKSDISPNQLALMEQIQATAKDVGFQLKLLRLDAATVNTRYLAGSYDLRDGYWNTNTPDVLHTVFGSEYAVKGGIHSNASYSKDPALDRLFRAAQATTDPNEQQKLYAAAQRLISAGAYQLTLYPQTTRLAAHDASVRGAGLEPALSLPYLYDTWVSSR</sequence>
<dbReference type="Pfam" id="PF00496">
    <property type="entry name" value="SBP_bac_5"/>
    <property type="match status" value="1"/>
</dbReference>
<comment type="subcellular location">
    <subcellularLocation>
        <location evidence="1">Cell envelope</location>
    </subcellularLocation>
</comment>
<dbReference type="RefSeq" id="WP_326015802.1">
    <property type="nucleotide sequence ID" value="NZ_JAOZYC010000088.1"/>
</dbReference>
<dbReference type="InterPro" id="IPR030678">
    <property type="entry name" value="Peptide/Ni-bd"/>
</dbReference>